<accession>E9SXL5</accession>
<name>E9SXL5_RHOHA</name>
<dbReference type="Proteomes" id="UP000004245">
    <property type="component" value="Unassembled WGS sequence"/>
</dbReference>
<feature type="region of interest" description="Disordered" evidence="1">
    <location>
        <begin position="40"/>
        <end position="72"/>
    </location>
</feature>
<gene>
    <name evidence="2" type="ORF">HMPREF0724_11080</name>
</gene>
<dbReference type="AlphaFoldDB" id="E9SXL5"/>
<evidence type="ECO:0000313" key="3">
    <source>
        <dbReference type="Proteomes" id="UP000004245"/>
    </source>
</evidence>
<comment type="caution">
    <text evidence="2">The sequence shown here is derived from an EMBL/GenBank/DDBJ whole genome shotgun (WGS) entry which is preliminary data.</text>
</comment>
<proteinExistence type="predicted"/>
<dbReference type="HOGENOM" id="CLU_2002106_0_0_11"/>
<dbReference type="EMBL" id="ADNW02000006">
    <property type="protein sequence ID" value="EGD25299.1"/>
    <property type="molecule type" value="Genomic_DNA"/>
</dbReference>
<keyword evidence="3" id="KW-1185">Reference proteome</keyword>
<evidence type="ECO:0000313" key="2">
    <source>
        <dbReference type="EMBL" id="EGD25299.1"/>
    </source>
</evidence>
<evidence type="ECO:0000256" key="1">
    <source>
        <dbReference type="SAM" id="MobiDB-lite"/>
    </source>
</evidence>
<organism evidence="2 3">
    <name type="scientific">Prescottella equi ATCC 33707</name>
    <dbReference type="NCBI Taxonomy" id="525370"/>
    <lineage>
        <taxon>Bacteria</taxon>
        <taxon>Bacillati</taxon>
        <taxon>Actinomycetota</taxon>
        <taxon>Actinomycetes</taxon>
        <taxon>Mycobacteriales</taxon>
        <taxon>Nocardiaceae</taxon>
        <taxon>Prescottella</taxon>
    </lineage>
</organism>
<sequence length="124" mass="13811">MFVAHAAAFVEVVAGDEVEHLVRRMLAELDNVLADAFDPATEVRQSHPSPPRLMPRSTTPSEADPKPRHPLSGAAPEVLVELRFDSSYRRGIRFLRCGVAVFNGEEDVAHLFHLSDVIDQRLIE</sequence>
<reference evidence="2" key="1">
    <citation type="submission" date="2011-01" db="EMBL/GenBank/DDBJ databases">
        <authorList>
            <person name="Muzny D."/>
            <person name="Qin X."/>
            <person name="Buhay C."/>
            <person name="Dugan-Rocha S."/>
            <person name="Ding Y."/>
            <person name="Chen G."/>
            <person name="Hawes A."/>
            <person name="Holder M."/>
            <person name="Jhangiani S."/>
            <person name="Johnson A."/>
            <person name="Khan Z."/>
            <person name="Li Z."/>
            <person name="Liu W."/>
            <person name="Liu X."/>
            <person name="Perez L."/>
            <person name="Shen H."/>
            <person name="Wang Q."/>
            <person name="Watt J."/>
            <person name="Xi L."/>
            <person name="Xin Y."/>
            <person name="Zhou J."/>
            <person name="Deng J."/>
            <person name="Jiang H."/>
            <person name="Liu Y."/>
            <person name="Qu J."/>
            <person name="Song X.-Z."/>
            <person name="Zhang L."/>
            <person name="Villasana D."/>
            <person name="Johnson A."/>
            <person name="Liu J."/>
            <person name="Liyanage D."/>
            <person name="Lorensuhewa L."/>
            <person name="Robinson T."/>
            <person name="Song A."/>
            <person name="Song B.-B."/>
            <person name="Dinh H."/>
            <person name="Thornton R."/>
            <person name="Coyle M."/>
            <person name="Francisco L."/>
            <person name="Jackson L."/>
            <person name="Javaid M."/>
            <person name="Korchina V."/>
            <person name="Kovar C."/>
            <person name="Mata R."/>
            <person name="Mathew T."/>
            <person name="Ngo R."/>
            <person name="Nguyen L."/>
            <person name="Nguyen N."/>
            <person name="Okwuonu G."/>
            <person name="Ongeri F."/>
            <person name="Pham C."/>
            <person name="Simmons D."/>
            <person name="Wilczek-Boney K."/>
            <person name="Hale W."/>
            <person name="Jakkamsetti A."/>
            <person name="Pham P."/>
            <person name="Ruth R."/>
            <person name="San Lucas F."/>
            <person name="Warren J."/>
            <person name="Zhang J."/>
            <person name="Zhao Z."/>
            <person name="Zhou C."/>
            <person name="Zhu D."/>
            <person name="Lee S."/>
            <person name="Bess C."/>
            <person name="Blankenburg K."/>
            <person name="Forbes L."/>
            <person name="Fu Q."/>
            <person name="Gubbala S."/>
            <person name="Hirani K."/>
            <person name="Jayaseelan J.C."/>
            <person name="Lara F."/>
            <person name="Munidasa M."/>
            <person name="Palculict T."/>
            <person name="Patil S."/>
            <person name="Pu L.-L."/>
            <person name="Saada N."/>
            <person name="Tang L."/>
            <person name="Weissenberger G."/>
            <person name="Zhu Y."/>
            <person name="Hemphill L."/>
            <person name="Shang Y."/>
            <person name="Youmans B."/>
            <person name="Ayvaz T."/>
            <person name="Ross M."/>
            <person name="Santibanez J."/>
            <person name="Aqrawi P."/>
            <person name="Gross S."/>
            <person name="Joshi V."/>
            <person name="Fowler G."/>
            <person name="Nazareth L."/>
            <person name="Reid J."/>
            <person name="Worley K."/>
            <person name="Petrosino J."/>
            <person name="Highlander S."/>
            <person name="Gibbs R."/>
        </authorList>
    </citation>
    <scope>NUCLEOTIDE SEQUENCE [LARGE SCALE GENOMIC DNA]</scope>
    <source>
        <strain evidence="2">ATCC 33707</strain>
    </source>
</reference>
<protein>
    <submittedName>
        <fullName evidence="2">Uncharacterized protein</fullName>
    </submittedName>
</protein>